<sequence length="51" mass="6003">MISQKRSQDGVLEFLGVNTLWKRETNLGLETVVEGVMSEERMSWIWRIHLV</sequence>
<dbReference type="AlphaFoldDB" id="A0A8T0HTL1"/>
<dbReference type="EMBL" id="CM026426">
    <property type="protein sequence ID" value="KAG0574380.1"/>
    <property type="molecule type" value="Genomic_DNA"/>
</dbReference>
<protein>
    <submittedName>
        <fullName evidence="1">Uncharacterized protein</fullName>
    </submittedName>
</protein>
<keyword evidence="2" id="KW-1185">Reference proteome</keyword>
<comment type="caution">
    <text evidence="1">The sequence shown here is derived from an EMBL/GenBank/DDBJ whole genome shotgun (WGS) entry which is preliminary data.</text>
</comment>
<proteinExistence type="predicted"/>
<gene>
    <name evidence="1" type="ORF">KC19_VG258900</name>
</gene>
<evidence type="ECO:0000313" key="1">
    <source>
        <dbReference type="EMBL" id="KAG0574380.1"/>
    </source>
</evidence>
<organism evidence="1 2">
    <name type="scientific">Ceratodon purpureus</name>
    <name type="common">Fire moss</name>
    <name type="synonym">Dicranum purpureum</name>
    <dbReference type="NCBI Taxonomy" id="3225"/>
    <lineage>
        <taxon>Eukaryota</taxon>
        <taxon>Viridiplantae</taxon>
        <taxon>Streptophyta</taxon>
        <taxon>Embryophyta</taxon>
        <taxon>Bryophyta</taxon>
        <taxon>Bryophytina</taxon>
        <taxon>Bryopsida</taxon>
        <taxon>Dicranidae</taxon>
        <taxon>Pseudoditrichales</taxon>
        <taxon>Ditrichaceae</taxon>
        <taxon>Ceratodon</taxon>
    </lineage>
</organism>
<evidence type="ECO:0000313" key="2">
    <source>
        <dbReference type="Proteomes" id="UP000822688"/>
    </source>
</evidence>
<dbReference type="Proteomes" id="UP000822688">
    <property type="component" value="Chromosome V"/>
</dbReference>
<accession>A0A8T0HTL1</accession>
<name>A0A8T0HTL1_CERPU</name>
<reference evidence="1" key="1">
    <citation type="submission" date="2020-06" db="EMBL/GenBank/DDBJ databases">
        <title>WGS assembly of Ceratodon purpureus strain R40.</title>
        <authorList>
            <person name="Carey S.B."/>
            <person name="Jenkins J."/>
            <person name="Shu S."/>
            <person name="Lovell J.T."/>
            <person name="Sreedasyam A."/>
            <person name="Maumus F."/>
            <person name="Tiley G.P."/>
            <person name="Fernandez-Pozo N."/>
            <person name="Barry K."/>
            <person name="Chen C."/>
            <person name="Wang M."/>
            <person name="Lipzen A."/>
            <person name="Daum C."/>
            <person name="Saski C.A."/>
            <person name="Payton A.C."/>
            <person name="Mcbreen J.C."/>
            <person name="Conrad R.E."/>
            <person name="Kollar L.M."/>
            <person name="Olsson S."/>
            <person name="Huttunen S."/>
            <person name="Landis J.B."/>
            <person name="Wickett N.J."/>
            <person name="Johnson M.G."/>
            <person name="Rensing S.A."/>
            <person name="Grimwood J."/>
            <person name="Schmutz J."/>
            <person name="Mcdaniel S.F."/>
        </authorList>
    </citation>
    <scope>NUCLEOTIDE SEQUENCE</scope>
    <source>
        <strain evidence="1">R40</strain>
    </source>
</reference>